<keyword evidence="1" id="KW-0732">Signal</keyword>
<sequence length="110" mass="11672">MFRNVVTLLACSLLSLSSAIDEYPDYGSDDGVTTNDTEAYGVILDYSGNGEFVYGGKNDTEYSEVPTYLIVGILTQVVKVLLQLVFEIQGLGGSPGNQSNMDMLGSGTGT</sequence>
<feature type="chain" id="PRO_5029880753" evidence="1">
    <location>
        <begin position="20"/>
        <end position="110"/>
    </location>
</feature>
<organism evidence="2 3">
    <name type="scientific">Haemonchus contortus</name>
    <name type="common">Barber pole worm</name>
    <dbReference type="NCBI Taxonomy" id="6289"/>
    <lineage>
        <taxon>Eukaryota</taxon>
        <taxon>Metazoa</taxon>
        <taxon>Ecdysozoa</taxon>
        <taxon>Nematoda</taxon>
        <taxon>Chromadorea</taxon>
        <taxon>Rhabditida</taxon>
        <taxon>Rhabditina</taxon>
        <taxon>Rhabditomorpha</taxon>
        <taxon>Strongyloidea</taxon>
        <taxon>Trichostrongylidae</taxon>
        <taxon>Haemonchus</taxon>
    </lineage>
</organism>
<keyword evidence="2" id="KW-1185">Reference proteome</keyword>
<evidence type="ECO:0000256" key="1">
    <source>
        <dbReference type="SAM" id="SignalP"/>
    </source>
</evidence>
<accession>A0A7I4YDU3</accession>
<dbReference type="OMA" id="GNGEFVY"/>
<reference evidence="3" key="1">
    <citation type="submission" date="2020-12" db="UniProtKB">
        <authorList>
            <consortium name="WormBaseParasite"/>
        </authorList>
    </citation>
    <scope>IDENTIFICATION</scope>
    <source>
        <strain evidence="3">MHco3</strain>
    </source>
</reference>
<protein>
    <submittedName>
        <fullName evidence="3">Secreted protein</fullName>
    </submittedName>
</protein>
<dbReference type="Proteomes" id="UP000025227">
    <property type="component" value="Unplaced"/>
</dbReference>
<proteinExistence type="predicted"/>
<evidence type="ECO:0000313" key="3">
    <source>
        <dbReference type="WBParaSite" id="HCON_00089650-00001"/>
    </source>
</evidence>
<feature type="signal peptide" evidence="1">
    <location>
        <begin position="1"/>
        <end position="19"/>
    </location>
</feature>
<dbReference type="AlphaFoldDB" id="A0A7I4YDU3"/>
<dbReference type="WBParaSite" id="HCON_00089650-00001">
    <property type="protein sequence ID" value="HCON_00089650-00001"/>
    <property type="gene ID" value="HCON_00089650"/>
</dbReference>
<evidence type="ECO:0000313" key="2">
    <source>
        <dbReference type="Proteomes" id="UP000025227"/>
    </source>
</evidence>
<name>A0A7I4YDU3_HAECO</name>
<dbReference type="OrthoDB" id="10340852at2759"/>